<dbReference type="KEGG" id="cnk:EG343_12200"/>
<proteinExistence type="predicted"/>
<keyword evidence="2" id="KW-1185">Reference proteome</keyword>
<sequence length="193" mass="20385">MKMNGLFFGNTLIKRYLFTFILFVSSSYMEAQVVNVSGSWTASIPSITEAGNNYSGTYDNTGNTGTNQIILSGTLPGSFLNLLSSTGAKMTMHYTSNPWNTSMTLSARRTGGTTAIHGVCLLCTATINGGTTYIPIPQSPDVTFLTFTFGGVLGLGNSVTFSDIVLLLQVSGVSVTIPASTYGARVVFTIVAN</sequence>
<protein>
    <submittedName>
        <fullName evidence="1">Uncharacterized protein</fullName>
    </submittedName>
</protein>
<evidence type="ECO:0000313" key="2">
    <source>
        <dbReference type="Proteomes" id="UP000278288"/>
    </source>
</evidence>
<name>A0AAD0YP06_CHRNA</name>
<gene>
    <name evidence="1" type="ORF">EG343_12200</name>
</gene>
<organism evidence="1 2">
    <name type="scientific">Chryseobacterium nakagawai</name>
    <dbReference type="NCBI Taxonomy" id="1241982"/>
    <lineage>
        <taxon>Bacteria</taxon>
        <taxon>Pseudomonadati</taxon>
        <taxon>Bacteroidota</taxon>
        <taxon>Flavobacteriia</taxon>
        <taxon>Flavobacteriales</taxon>
        <taxon>Weeksellaceae</taxon>
        <taxon>Chryseobacterium group</taxon>
        <taxon>Chryseobacterium</taxon>
    </lineage>
</organism>
<dbReference type="AlphaFoldDB" id="A0AAD0YP06"/>
<dbReference type="RefSeq" id="WP_123858068.1">
    <property type="nucleotide sequence ID" value="NZ_CP033923.1"/>
</dbReference>
<accession>A0AAD0YP06</accession>
<evidence type="ECO:0000313" key="1">
    <source>
        <dbReference type="EMBL" id="AZA91343.1"/>
    </source>
</evidence>
<dbReference type="EMBL" id="CP033923">
    <property type="protein sequence ID" value="AZA91343.1"/>
    <property type="molecule type" value="Genomic_DNA"/>
</dbReference>
<reference evidence="1 2" key="1">
    <citation type="submission" date="2018-11" db="EMBL/GenBank/DDBJ databases">
        <title>Proposal to divide the Flavobacteriaceae and reorganize its genera based on Amino Acid Identity values calculated from whole genome sequences.</title>
        <authorList>
            <person name="Nicholson A.C."/>
            <person name="Gulvik C.A."/>
            <person name="Whitney A.M."/>
            <person name="Humrighouse B.W."/>
            <person name="Bell M."/>
            <person name="Holmes B."/>
            <person name="Steigerwalt A.G."/>
            <person name="Villarma A."/>
            <person name="Sheth M."/>
            <person name="Batra D."/>
            <person name="Pryor J."/>
            <person name="Bernardet J.-F."/>
            <person name="Hugo C."/>
            <person name="Kampfer P."/>
            <person name="Newman J."/>
            <person name="McQuiston J.R."/>
        </authorList>
    </citation>
    <scope>NUCLEOTIDE SEQUENCE [LARGE SCALE GENOMIC DNA]</scope>
    <source>
        <strain evidence="1 2">G0041</strain>
    </source>
</reference>
<dbReference type="Proteomes" id="UP000278288">
    <property type="component" value="Chromosome"/>
</dbReference>